<dbReference type="AlphaFoldDB" id="A0A0S4LFP2"/>
<dbReference type="STRING" id="1742973.COMA2_220033"/>
<accession>A0A0S4LFP2</accession>
<evidence type="ECO:0000259" key="3">
    <source>
        <dbReference type="PROSITE" id="PS50110"/>
    </source>
</evidence>
<dbReference type="SUPFAM" id="SSF52172">
    <property type="entry name" value="CheY-like"/>
    <property type="match status" value="1"/>
</dbReference>
<dbReference type="PANTHER" id="PTHR44591:SF3">
    <property type="entry name" value="RESPONSE REGULATORY DOMAIN-CONTAINING PROTEIN"/>
    <property type="match status" value="1"/>
</dbReference>
<reference evidence="5" key="1">
    <citation type="submission" date="2015-10" db="EMBL/GenBank/DDBJ databases">
        <authorList>
            <person name="Luecker S."/>
            <person name="Luecker S."/>
        </authorList>
    </citation>
    <scope>NUCLEOTIDE SEQUENCE [LARGE SCALE GENOMIC DNA]</scope>
</reference>
<dbReference type="GO" id="GO:0000160">
    <property type="term" value="P:phosphorelay signal transduction system"/>
    <property type="evidence" value="ECO:0007669"/>
    <property type="project" value="InterPro"/>
</dbReference>
<keyword evidence="5" id="KW-1185">Reference proteome</keyword>
<protein>
    <submittedName>
        <fullName evidence="4">Putative Response regulator, CheY-like</fullName>
    </submittedName>
</protein>
<keyword evidence="1 2" id="KW-0597">Phosphoprotein</keyword>
<dbReference type="Proteomes" id="UP000198736">
    <property type="component" value="Unassembled WGS sequence"/>
</dbReference>
<dbReference type="PROSITE" id="PS50110">
    <property type="entry name" value="RESPONSE_REGULATORY"/>
    <property type="match status" value="1"/>
</dbReference>
<evidence type="ECO:0000313" key="5">
    <source>
        <dbReference type="Proteomes" id="UP000198736"/>
    </source>
</evidence>
<dbReference type="InterPro" id="IPR050595">
    <property type="entry name" value="Bact_response_regulator"/>
</dbReference>
<proteinExistence type="predicted"/>
<evidence type="ECO:0000313" key="4">
    <source>
        <dbReference type="EMBL" id="CUS36325.1"/>
    </source>
</evidence>
<dbReference type="InterPro" id="IPR011006">
    <property type="entry name" value="CheY-like_superfamily"/>
</dbReference>
<dbReference type="RefSeq" id="WP_090897892.1">
    <property type="nucleotide sequence ID" value="NZ_CZPZ01000015.1"/>
</dbReference>
<dbReference type="PANTHER" id="PTHR44591">
    <property type="entry name" value="STRESS RESPONSE REGULATOR PROTEIN 1"/>
    <property type="match status" value="1"/>
</dbReference>
<dbReference type="OrthoDB" id="8019678at2"/>
<dbReference type="Gene3D" id="3.40.50.2300">
    <property type="match status" value="1"/>
</dbReference>
<evidence type="ECO:0000256" key="1">
    <source>
        <dbReference type="ARBA" id="ARBA00022553"/>
    </source>
</evidence>
<dbReference type="InterPro" id="IPR001789">
    <property type="entry name" value="Sig_transdc_resp-reg_receiver"/>
</dbReference>
<name>A0A0S4LFP2_9BACT</name>
<gene>
    <name evidence="4" type="ORF">COMA2_220033</name>
</gene>
<dbReference type="EMBL" id="CZPZ01000015">
    <property type="protein sequence ID" value="CUS36325.1"/>
    <property type="molecule type" value="Genomic_DNA"/>
</dbReference>
<organism evidence="4 5">
    <name type="scientific">Candidatus Nitrospira nitrificans</name>
    <dbReference type="NCBI Taxonomy" id="1742973"/>
    <lineage>
        <taxon>Bacteria</taxon>
        <taxon>Pseudomonadati</taxon>
        <taxon>Nitrospirota</taxon>
        <taxon>Nitrospiria</taxon>
        <taxon>Nitrospirales</taxon>
        <taxon>Nitrospiraceae</taxon>
        <taxon>Nitrospira</taxon>
    </lineage>
</organism>
<feature type="modified residue" description="4-aspartylphosphate" evidence="2">
    <location>
        <position position="56"/>
    </location>
</feature>
<evidence type="ECO:0000256" key="2">
    <source>
        <dbReference type="PROSITE-ProRule" id="PRU00169"/>
    </source>
</evidence>
<sequence length="139" mass="15600">MTGYGKRVLIAEDEQDQRTWLGVVLESAGYSVHVACNGRHALEEMKRRRFDAVVTDDRMPHIDGFQLLLLGRLVWPETPMILLSSEDATLSDMVEQGEARRCLRKPYDAGDLLKVIETAIETGGERRSHTSGSMALSLR</sequence>
<dbReference type="SMART" id="SM00448">
    <property type="entry name" value="REC"/>
    <property type="match status" value="1"/>
</dbReference>
<dbReference type="Pfam" id="PF00072">
    <property type="entry name" value="Response_reg"/>
    <property type="match status" value="1"/>
</dbReference>
<feature type="domain" description="Response regulatory" evidence="3">
    <location>
        <begin position="7"/>
        <end position="120"/>
    </location>
</feature>